<dbReference type="PANTHER" id="PTHR12466">
    <property type="entry name" value="CDC73 DOMAIN PROTEIN"/>
    <property type="match status" value="1"/>
</dbReference>
<protein>
    <submittedName>
        <fullName evidence="8">Uncharacterized protein</fullName>
    </submittedName>
</protein>
<evidence type="ECO:0000256" key="3">
    <source>
        <dbReference type="ARBA" id="ARBA00023015"/>
    </source>
</evidence>
<keyword evidence="9" id="KW-1185">Reference proteome</keyword>
<dbReference type="InterPro" id="IPR031336">
    <property type="entry name" value="CDC73_C"/>
</dbReference>
<keyword evidence="3" id="KW-0805">Transcription regulation</keyword>
<dbReference type="GO" id="GO:0006368">
    <property type="term" value="P:transcription elongation by RNA polymerase II"/>
    <property type="evidence" value="ECO:0007669"/>
    <property type="project" value="InterPro"/>
</dbReference>
<comment type="subcellular location">
    <subcellularLocation>
        <location evidence="1">Nucleus</location>
    </subcellularLocation>
</comment>
<feature type="domain" description="Cell division control protein 73 C-terminal" evidence="6">
    <location>
        <begin position="347"/>
        <end position="495"/>
    </location>
</feature>
<dbReference type="Gene3D" id="3.40.50.11990">
    <property type="entry name" value="RNA polymerase II accessory factor, Cdc73 C-terminal domain"/>
    <property type="match status" value="1"/>
</dbReference>
<dbReference type="FunFam" id="3.40.50.11990:FF:000002">
    <property type="entry name" value="protein CDC73 homolog"/>
    <property type="match status" value="1"/>
</dbReference>
<evidence type="ECO:0000256" key="5">
    <source>
        <dbReference type="ARBA" id="ARBA00023242"/>
    </source>
</evidence>
<evidence type="ECO:0000259" key="7">
    <source>
        <dbReference type="Pfam" id="PF16050"/>
    </source>
</evidence>
<evidence type="ECO:0000313" key="9">
    <source>
        <dbReference type="Proteomes" id="UP001196413"/>
    </source>
</evidence>
<dbReference type="Pfam" id="PF05179">
    <property type="entry name" value="CDC73_C"/>
    <property type="match status" value="1"/>
</dbReference>
<keyword evidence="5" id="KW-0539">Nucleus</keyword>
<gene>
    <name evidence="8" type="ORF">KIN20_010789</name>
</gene>
<comment type="similarity">
    <text evidence="2">Belongs to the CDC73 family.</text>
</comment>
<reference evidence="8" key="1">
    <citation type="submission" date="2021-06" db="EMBL/GenBank/DDBJ databases">
        <title>Parelaphostrongylus tenuis whole genome reference sequence.</title>
        <authorList>
            <person name="Garwood T.J."/>
            <person name="Larsen P.A."/>
            <person name="Fountain-Jones N.M."/>
            <person name="Garbe J.R."/>
            <person name="Macchietto M.G."/>
            <person name="Kania S.A."/>
            <person name="Gerhold R.W."/>
            <person name="Richards J.E."/>
            <person name="Wolf T.M."/>
        </authorList>
    </citation>
    <scope>NUCLEOTIDE SEQUENCE</scope>
    <source>
        <strain evidence="8">MNPRO001-30</strain>
        <tissue evidence="8">Meninges</tissue>
    </source>
</reference>
<sequence>MSEILRYLREVASGRLPVKEIIYNNEKYYAFGERAYHKDTETNLLVYGKQNDYYTIDALLFLWEHRAKTHPLYVGDATAANVKVVSRPDRREILDYLSGNRLEVPANHNPSHAPAPGIDIKRLVPETIEEPEAKKLKLDHNAPPRVDQLLNKDRVDPSEIRALNDSLTADKIAALKQKKLTHQKTKIAAVDPDTIDNAPPIEPLVTRYSMDVRKVECVCETRKTVMNAPNKTFTFIFDMLKSIRVREKAELRERGIDTTKSRQAKFGGPYDRYDQERFVKFNEFQSMGTSTFIGANLGEIFSLPENRPLKTLETQKVDESANRTALATTIPSQITSMPDEPKKRICRTPIIIIPSAITSLLTIFNATDIIQDMNFVTTEEKRKDQNVRRESQIYIQRKKNGTTVPYLVVDQPNKFTDAEWDRVVAVFITGQLWQFKPFKRWHSNPVEIFSKIPAFHVHYDDLNVNSNVAKWSVTMLPVSRTKRHMDKARFRVFWEARLSLRAQNCSALHKYSILSHVHQLCMIGNKRIIDINLVIARVFDEQLSCALCIVMFDKLLAILQFYLLR</sequence>
<dbReference type="InterPro" id="IPR038103">
    <property type="entry name" value="CDC73_C_sf"/>
</dbReference>
<dbReference type="EMBL" id="JAHQIW010001904">
    <property type="protein sequence ID" value="KAJ1353994.1"/>
    <property type="molecule type" value="Genomic_DNA"/>
</dbReference>
<accession>A0AAD5QLM2</accession>
<feature type="domain" description="Paf1 complex subunit Cdc73 N-terminal" evidence="7">
    <location>
        <begin position="5"/>
        <end position="277"/>
    </location>
</feature>
<dbReference type="PANTHER" id="PTHR12466:SF8">
    <property type="entry name" value="PARAFIBROMIN"/>
    <property type="match status" value="1"/>
</dbReference>
<name>A0AAD5QLM2_PARTN</name>
<dbReference type="InterPro" id="IPR007852">
    <property type="entry name" value="Cdc73/Parafibromin"/>
</dbReference>
<dbReference type="GO" id="GO:0016593">
    <property type="term" value="C:Cdc73/Paf1 complex"/>
    <property type="evidence" value="ECO:0007669"/>
    <property type="project" value="InterPro"/>
</dbReference>
<dbReference type="InterPro" id="IPR032041">
    <property type="entry name" value="Cdc73_N"/>
</dbReference>
<evidence type="ECO:0000256" key="1">
    <source>
        <dbReference type="ARBA" id="ARBA00004123"/>
    </source>
</evidence>
<evidence type="ECO:0000256" key="2">
    <source>
        <dbReference type="ARBA" id="ARBA00010427"/>
    </source>
</evidence>
<dbReference type="GO" id="GO:0000993">
    <property type="term" value="F:RNA polymerase II complex binding"/>
    <property type="evidence" value="ECO:0007669"/>
    <property type="project" value="TreeGrafter"/>
</dbReference>
<comment type="caution">
    <text evidence="8">The sequence shown here is derived from an EMBL/GenBank/DDBJ whole genome shotgun (WGS) entry which is preliminary data.</text>
</comment>
<proteinExistence type="inferred from homology"/>
<evidence type="ECO:0000259" key="6">
    <source>
        <dbReference type="Pfam" id="PF05179"/>
    </source>
</evidence>
<keyword evidence="4" id="KW-0804">Transcription</keyword>
<dbReference type="AlphaFoldDB" id="A0AAD5QLM2"/>
<organism evidence="8 9">
    <name type="scientific">Parelaphostrongylus tenuis</name>
    <name type="common">Meningeal worm</name>
    <dbReference type="NCBI Taxonomy" id="148309"/>
    <lineage>
        <taxon>Eukaryota</taxon>
        <taxon>Metazoa</taxon>
        <taxon>Ecdysozoa</taxon>
        <taxon>Nematoda</taxon>
        <taxon>Chromadorea</taxon>
        <taxon>Rhabditida</taxon>
        <taxon>Rhabditina</taxon>
        <taxon>Rhabditomorpha</taxon>
        <taxon>Strongyloidea</taxon>
        <taxon>Metastrongylidae</taxon>
        <taxon>Parelaphostrongylus</taxon>
    </lineage>
</organism>
<evidence type="ECO:0000256" key="4">
    <source>
        <dbReference type="ARBA" id="ARBA00023163"/>
    </source>
</evidence>
<dbReference type="Proteomes" id="UP001196413">
    <property type="component" value="Unassembled WGS sequence"/>
</dbReference>
<dbReference type="GO" id="GO:0032968">
    <property type="term" value="P:positive regulation of transcription elongation by RNA polymerase II"/>
    <property type="evidence" value="ECO:0007669"/>
    <property type="project" value="TreeGrafter"/>
</dbReference>
<evidence type="ECO:0000313" key="8">
    <source>
        <dbReference type="EMBL" id="KAJ1353994.1"/>
    </source>
</evidence>
<dbReference type="Pfam" id="PF16050">
    <property type="entry name" value="CDC73_N"/>
    <property type="match status" value="1"/>
</dbReference>